<feature type="compositionally biased region" description="Basic and acidic residues" evidence="1">
    <location>
        <begin position="197"/>
        <end position="208"/>
    </location>
</feature>
<gene>
    <name evidence="2" type="ORF">FM119_03420</name>
</gene>
<dbReference type="InterPro" id="IPR058248">
    <property type="entry name" value="Lxx211020-like"/>
</dbReference>
<evidence type="ECO:0000313" key="3">
    <source>
        <dbReference type="Proteomes" id="UP000196778"/>
    </source>
</evidence>
<dbReference type="PANTHER" id="PTHR36302">
    <property type="entry name" value="BLR7088 PROTEIN"/>
    <property type="match status" value="1"/>
</dbReference>
<proteinExistence type="predicted"/>
<dbReference type="Pfam" id="PF04314">
    <property type="entry name" value="PCuAC"/>
    <property type="match status" value="1"/>
</dbReference>
<organism evidence="2 3">
    <name type="scientific">Mycetocola reblochoni REB411</name>
    <dbReference type="NCBI Taxonomy" id="1255698"/>
    <lineage>
        <taxon>Bacteria</taxon>
        <taxon>Bacillati</taxon>
        <taxon>Actinomycetota</taxon>
        <taxon>Actinomycetes</taxon>
        <taxon>Micrococcales</taxon>
        <taxon>Microbacteriaceae</taxon>
        <taxon>Mycetocola</taxon>
    </lineage>
</organism>
<dbReference type="Gene3D" id="2.60.40.1890">
    <property type="entry name" value="PCu(A)C copper chaperone"/>
    <property type="match status" value="1"/>
</dbReference>
<protein>
    <submittedName>
        <fullName evidence="2">Copper metallochaperone, bacterial analog of Cox17 protein</fullName>
    </submittedName>
</protein>
<dbReference type="InterPro" id="IPR007410">
    <property type="entry name" value="LpqE-like"/>
</dbReference>
<feature type="compositionally biased region" description="Low complexity" evidence="1">
    <location>
        <begin position="49"/>
        <end position="66"/>
    </location>
</feature>
<feature type="region of interest" description="Disordered" evidence="1">
    <location>
        <begin position="187"/>
        <end position="208"/>
    </location>
</feature>
<feature type="region of interest" description="Disordered" evidence="1">
    <location>
        <begin position="49"/>
        <end position="68"/>
    </location>
</feature>
<keyword evidence="3" id="KW-1185">Reference proteome</keyword>
<dbReference type="Proteomes" id="UP000196778">
    <property type="component" value="Unassembled WGS sequence"/>
</dbReference>
<dbReference type="InterPro" id="IPR036182">
    <property type="entry name" value="PCuAC_sf"/>
</dbReference>
<feature type="region of interest" description="Disordered" evidence="1">
    <location>
        <begin position="1"/>
        <end position="25"/>
    </location>
</feature>
<accession>A0A1R4ITG2</accession>
<dbReference type="OrthoDB" id="9796962at2"/>
<evidence type="ECO:0000313" key="2">
    <source>
        <dbReference type="EMBL" id="SJN23004.1"/>
    </source>
</evidence>
<dbReference type="EMBL" id="FUKR01000022">
    <property type="protein sequence ID" value="SJN23004.1"/>
    <property type="molecule type" value="Genomic_DNA"/>
</dbReference>
<feature type="compositionally biased region" description="Low complexity" evidence="1">
    <location>
        <begin position="1"/>
        <end position="18"/>
    </location>
</feature>
<sequence>MRTITITTTTTTTPAAPTNGTPRRRSRTALLAPAGAAVAAVLLLSSCSAGSGSPSADPSTPSSSQAEALDVSDAWVKSAESGMSAAFGELSNTGDTDITLVSVTTPASSDVELHETVADESGTMVMREKDGGFTIPAGGSRVLEPGGDHIMLMDLAEPILAGDEVSVELSFSDGSVADITAPVKDYSGANENYDGSDGEHSGHDGHEG</sequence>
<dbReference type="PANTHER" id="PTHR36302:SF1">
    <property type="entry name" value="COPPER CHAPERONE PCU(A)C"/>
    <property type="match status" value="1"/>
</dbReference>
<name>A0A1R4ITG2_9MICO</name>
<evidence type="ECO:0000256" key="1">
    <source>
        <dbReference type="SAM" id="MobiDB-lite"/>
    </source>
</evidence>
<dbReference type="SUPFAM" id="SSF110087">
    <property type="entry name" value="DR1885-like metal-binding protein"/>
    <property type="match status" value="1"/>
</dbReference>
<reference evidence="3" key="1">
    <citation type="submission" date="2017-02" db="EMBL/GenBank/DDBJ databases">
        <authorList>
            <person name="Dridi B."/>
        </authorList>
    </citation>
    <scope>NUCLEOTIDE SEQUENCE [LARGE SCALE GENOMIC DNA]</scope>
    <source>
        <strain evidence="3">EB411</strain>
    </source>
</reference>
<dbReference type="RefSeq" id="WP_087136287.1">
    <property type="nucleotide sequence ID" value="NZ_FUKR01000022.1"/>
</dbReference>
<dbReference type="AlphaFoldDB" id="A0A1R4ITG2"/>